<evidence type="ECO:0000313" key="3">
    <source>
        <dbReference type="EMBL" id="OMO90427.1"/>
    </source>
</evidence>
<protein>
    <submittedName>
        <fullName evidence="3">Uncharacterized protein</fullName>
    </submittedName>
</protein>
<evidence type="ECO:0000256" key="1">
    <source>
        <dbReference type="SAM" id="MobiDB-lite"/>
    </source>
</evidence>
<comment type="caution">
    <text evidence="3">The sequence shown here is derived from an EMBL/GenBank/DDBJ whole genome shotgun (WGS) entry which is preliminary data.</text>
</comment>
<feature type="compositionally biased region" description="Polar residues" evidence="1">
    <location>
        <begin position="142"/>
        <end position="152"/>
    </location>
</feature>
<reference evidence="4" key="1">
    <citation type="submission" date="2013-09" db="EMBL/GenBank/DDBJ databases">
        <title>Corchorus olitorius genome sequencing.</title>
        <authorList>
            <person name="Alam M."/>
            <person name="Haque M.S."/>
            <person name="Islam M.S."/>
            <person name="Emdad E.M."/>
            <person name="Islam M.M."/>
            <person name="Ahmed B."/>
            <person name="Halim A."/>
            <person name="Hossen Q.M.M."/>
            <person name="Hossain M.Z."/>
            <person name="Ahmed R."/>
            <person name="Khan M.M."/>
            <person name="Islam R."/>
            <person name="Rashid M.M."/>
            <person name="Khan S.A."/>
            <person name="Rahman M.S."/>
            <person name="Alam M."/>
            <person name="Yahiya A.S."/>
            <person name="Khan M.S."/>
            <person name="Azam M.S."/>
            <person name="Haque T."/>
            <person name="Lashkar M.Z.H."/>
            <person name="Akhand A.I."/>
            <person name="Morshed G."/>
            <person name="Roy S."/>
            <person name="Uddin K.S."/>
            <person name="Rabeya T."/>
            <person name="Hossain A.S."/>
            <person name="Chowdhury A."/>
            <person name="Snigdha A.R."/>
            <person name="Mortoza M.S."/>
            <person name="Matin S.A."/>
            <person name="Hoque S.M.E."/>
            <person name="Islam M.K."/>
            <person name="Roy D.K."/>
            <person name="Haider R."/>
            <person name="Moosa M.M."/>
            <person name="Elias S.M."/>
            <person name="Hasan A.M."/>
            <person name="Jahan S."/>
            <person name="Shafiuddin M."/>
            <person name="Mahmood N."/>
            <person name="Shommy N.S."/>
        </authorList>
    </citation>
    <scope>NUCLEOTIDE SEQUENCE [LARGE SCALE GENOMIC DNA]</scope>
    <source>
        <strain evidence="4">cv. O-4</strain>
    </source>
</reference>
<evidence type="ECO:0000313" key="4">
    <source>
        <dbReference type="Proteomes" id="UP000187203"/>
    </source>
</evidence>
<evidence type="ECO:0000256" key="2">
    <source>
        <dbReference type="SAM" id="SignalP"/>
    </source>
</evidence>
<keyword evidence="2" id="KW-0732">Signal</keyword>
<name>A0A1R3J6I8_9ROSI</name>
<sequence length="426" mass="46136">MGNFLSILFLSTSESFLLPGFQVKVSTCLQYKIQSVYNPTVQSFNSPYLSIIIRISNFKSNYVPVEYPYPFQIRPTESYFKFQTVSKLEAFIWSFLAIQFYCLKAEYPPATPGKGCDQRRSGTSVSPILRASRLEGNRLGTVGSQSVPSKSVTGGGGGFRHRVDSLALNGRRENRGHDLQRGRSGHAIEDSVGYVGREILRQLEAKSRENLLIEGEGKSRGGKEGHDAESSNNSHFNHDFIPLQYEMGSGSAIGPSGMGVQSIPGVGLSSMGPRVIGAGSQSVGLDIGSGSKAYSTINAPYKQANTGVVSTKGYDPDSPFVFGAGVSEGMRTRKWKKTARGTQTGSVDLVCQETLGSIGQKRATIGTGRQLSIHGGSVKRFRESDMEVSGAGVPLDKDAENIRMKKKEFEQLYSKVRQAGCSVYSG</sequence>
<dbReference type="EMBL" id="AWUE01016554">
    <property type="protein sequence ID" value="OMO90427.1"/>
    <property type="molecule type" value="Genomic_DNA"/>
</dbReference>
<organism evidence="3 4">
    <name type="scientific">Corchorus olitorius</name>
    <dbReference type="NCBI Taxonomy" id="93759"/>
    <lineage>
        <taxon>Eukaryota</taxon>
        <taxon>Viridiplantae</taxon>
        <taxon>Streptophyta</taxon>
        <taxon>Embryophyta</taxon>
        <taxon>Tracheophyta</taxon>
        <taxon>Spermatophyta</taxon>
        <taxon>Magnoliopsida</taxon>
        <taxon>eudicotyledons</taxon>
        <taxon>Gunneridae</taxon>
        <taxon>Pentapetalae</taxon>
        <taxon>rosids</taxon>
        <taxon>malvids</taxon>
        <taxon>Malvales</taxon>
        <taxon>Malvaceae</taxon>
        <taxon>Grewioideae</taxon>
        <taxon>Apeibeae</taxon>
        <taxon>Corchorus</taxon>
    </lineage>
</organism>
<feature type="signal peptide" evidence="2">
    <location>
        <begin position="1"/>
        <end position="15"/>
    </location>
</feature>
<feature type="region of interest" description="Disordered" evidence="1">
    <location>
        <begin position="211"/>
        <end position="235"/>
    </location>
</feature>
<keyword evidence="4" id="KW-1185">Reference proteome</keyword>
<dbReference type="Proteomes" id="UP000187203">
    <property type="component" value="Unassembled WGS sequence"/>
</dbReference>
<feature type="chain" id="PRO_5013294698" evidence="2">
    <location>
        <begin position="16"/>
        <end position="426"/>
    </location>
</feature>
<proteinExistence type="predicted"/>
<gene>
    <name evidence="3" type="ORF">COLO4_19181</name>
</gene>
<dbReference type="AlphaFoldDB" id="A0A1R3J6I8"/>
<feature type="region of interest" description="Disordered" evidence="1">
    <location>
        <begin position="140"/>
        <end position="159"/>
    </location>
</feature>
<accession>A0A1R3J6I8</accession>
<feature type="compositionally biased region" description="Basic and acidic residues" evidence="1">
    <location>
        <begin position="211"/>
        <end position="229"/>
    </location>
</feature>